<protein>
    <submittedName>
        <fullName evidence="1">Uncharacterized protein</fullName>
    </submittedName>
</protein>
<evidence type="ECO:0000313" key="1">
    <source>
        <dbReference type="EMBL" id="KIE13206.1"/>
    </source>
</evidence>
<dbReference type="EMBL" id="JHEG02000019">
    <property type="protein sequence ID" value="KIE13206.1"/>
    <property type="molecule type" value="Genomic_DNA"/>
</dbReference>
<name>A0A0C1NK57_9CYAN</name>
<organism evidence="1">
    <name type="scientific">Tolypothrix bouteillei VB521301</name>
    <dbReference type="NCBI Taxonomy" id="1479485"/>
    <lineage>
        <taxon>Bacteria</taxon>
        <taxon>Bacillati</taxon>
        <taxon>Cyanobacteriota</taxon>
        <taxon>Cyanophyceae</taxon>
        <taxon>Nostocales</taxon>
        <taxon>Tolypothrichaceae</taxon>
        <taxon>Tolypothrix</taxon>
    </lineage>
</organism>
<sequence>MKDNNFVLTNKIHSDNEPILFELTLLHNLLGEAKAYLCTNHSVEQFTLPQEPKLVGIVVD</sequence>
<gene>
    <name evidence="1" type="ORF">DA73_0207395</name>
</gene>
<comment type="caution">
    <text evidence="1">The sequence shown here is derived from an EMBL/GenBank/DDBJ whole genome shotgun (WGS) entry which is preliminary data.</text>
</comment>
<reference evidence="1" key="1">
    <citation type="journal article" date="2015" name="Genome Announc.">
        <title>Draft Genome Sequence of Tolypothrix boutellei Strain VB521301.</title>
        <authorList>
            <person name="Chandrababunaidu M.M."/>
            <person name="Singh D."/>
            <person name="Sen D."/>
            <person name="Bhan S."/>
            <person name="Das S."/>
            <person name="Gupta A."/>
            <person name="Adhikary S.P."/>
            <person name="Tripathy S."/>
        </authorList>
    </citation>
    <scope>NUCLEOTIDE SEQUENCE</scope>
    <source>
        <strain evidence="1">VB521301</strain>
    </source>
</reference>
<dbReference type="AlphaFoldDB" id="A0A0C1NK57"/>
<accession>A0A0C1NK57</accession>
<proteinExistence type="predicted"/>